<dbReference type="GeneID" id="23862898"/>
<accession>C9ZTJ9</accession>
<feature type="transmembrane region" description="Helical" evidence="1">
    <location>
        <begin position="12"/>
        <end position="35"/>
    </location>
</feature>
<dbReference type="KEGG" id="tbg:TbgDal_VII6274"/>
<gene>
    <name evidence="2" type="ORF">TbgDal_VII6274</name>
</gene>
<dbReference type="EMBL" id="FN554970">
    <property type="protein sequence ID" value="CBH12734.1"/>
    <property type="molecule type" value="Genomic_DNA"/>
</dbReference>
<evidence type="ECO:0000256" key="1">
    <source>
        <dbReference type="SAM" id="Phobius"/>
    </source>
</evidence>
<dbReference type="Proteomes" id="UP000002316">
    <property type="component" value="Chromosome 7"/>
</dbReference>
<evidence type="ECO:0000313" key="2">
    <source>
        <dbReference type="EMBL" id="CBH12734.1"/>
    </source>
</evidence>
<reference evidence="3" key="1">
    <citation type="journal article" date="2010" name="PLoS Negl. Trop. Dis.">
        <title>The genome sequence of Trypanosoma brucei gambiense, causative agent of chronic human african trypanosomiasis.</title>
        <authorList>
            <person name="Jackson A.P."/>
            <person name="Sanders M."/>
            <person name="Berry A."/>
            <person name="McQuillan J."/>
            <person name="Aslett M.A."/>
            <person name="Quail M.A."/>
            <person name="Chukualim B."/>
            <person name="Capewell P."/>
            <person name="MacLeod A."/>
            <person name="Melville S.E."/>
            <person name="Gibson W."/>
            <person name="Barry J.D."/>
            <person name="Berriman M."/>
            <person name="Hertz-Fowler C."/>
        </authorList>
    </citation>
    <scope>NUCLEOTIDE SEQUENCE [LARGE SCALE GENOMIC DNA]</scope>
    <source>
        <strain evidence="3">MHOM/CI/86/DAL972</strain>
    </source>
</reference>
<protein>
    <submittedName>
        <fullName evidence="2">Uncharacterized protein</fullName>
    </submittedName>
</protein>
<name>C9ZTJ9_TRYB9</name>
<dbReference type="RefSeq" id="XP_011775014.1">
    <property type="nucleotide sequence ID" value="XM_011776712.1"/>
</dbReference>
<evidence type="ECO:0000313" key="3">
    <source>
        <dbReference type="Proteomes" id="UP000002316"/>
    </source>
</evidence>
<proteinExistence type="predicted"/>
<keyword evidence="1" id="KW-0472">Membrane</keyword>
<sequence>MYYFCRFVTAAPIFYLFVPYYGVSSFNFTAVMALWPRQSFKTLDSLFLKSLLWFFVVFFPNLNYLYYRFIFFYEVGVFSALFVEMQPYFVTTNECGSYLFRLQSSRIRMPCVHCAAIPPCMSS</sequence>
<organism evidence="2 3">
    <name type="scientific">Trypanosoma brucei gambiense (strain MHOM/CI/86/DAL972)</name>
    <dbReference type="NCBI Taxonomy" id="679716"/>
    <lineage>
        <taxon>Eukaryota</taxon>
        <taxon>Discoba</taxon>
        <taxon>Euglenozoa</taxon>
        <taxon>Kinetoplastea</taxon>
        <taxon>Metakinetoplastina</taxon>
        <taxon>Trypanosomatida</taxon>
        <taxon>Trypanosomatidae</taxon>
        <taxon>Trypanosoma</taxon>
    </lineage>
</organism>
<keyword evidence="1" id="KW-0812">Transmembrane</keyword>
<keyword evidence="1" id="KW-1133">Transmembrane helix</keyword>
<dbReference type="AlphaFoldDB" id="C9ZTJ9"/>